<feature type="compositionally biased region" description="Basic residues" evidence="3">
    <location>
        <begin position="245"/>
        <end position="257"/>
    </location>
</feature>
<dbReference type="PANTHER" id="PTHR15074">
    <property type="entry name" value="METHYL-CPG-BINDING PROTEIN"/>
    <property type="match status" value="1"/>
</dbReference>
<accession>A0ABR3PGT7</accession>
<sequence length="1656" mass="178424">MSNANHISAEQAAQAIVLLDSNHAIASDYLWGMDGDVLPRAEFKEYLKTSSREEYLDLLRGHLPDECATLARKAVRVQAKLQEKGKRLAGERIAKDIALQFFDALDLGKSQGLEFTHVQKAIKTLNLSSTSTLKDADPKSAEQKISAGSPEQSKKDEASQSAQPEANKSLSRKERRQKAFQAAQKKLQQAGGKDSNEGQTSESPQKTSKSGEDHQLADIPNKKRKHDAISVAEGDQSKDTTPARLTKRQRKSQRRREARLARESLVARDTALVDKVNGHTEETVTAETPQTADPTTPVAKKQPNGVSESEHEPVSNPLSESPSPSTPADIEEKQAVKSSEVVPASAVRKARKRHVKKKQKAKQQPQSQALLSNGEGQKPEPEESHQVLSTPAYIPPNTELRNEPDNPASTPPQASQTEKATPLPPTRTSLPKLEPKVWVRLPLQVKPLSPPLHSSLRGRKDSESSVSDEASEAGLQNGSSPALAKSPSNRAPERYSESDAESTCEDSVDSGGPPIPDSVCKAESANFTSAIQKPEHSDRNFGFSGLVNHKPIQSSPFSISRFASLTVTRNLSGRTSLGFGSISHGVSSLASLHRTPVKTTSIPTVTSNHDPRDALKNLNKFLNNGNSSDESESEDEDSDSSSDDGHVAPVRSTPSLKQISQKEPRPSENVDNAGPNNASDRLEESVVPTSKQDSSKSEHIEAGSPGEERPDSTPSTALKRTRSFEAFHKEAVQPSQEPSPSPEIPDLPKLMDQGGYVPQILDGGYTSSHASSANNISADSRHPSSEMEIDLLSPFKDPNPDQASAEGIVRPSEILEYSSSPPFKGAPSSDIEQQMQLDPVDDSSDEVGANPRSGPVDQIGSDVSTDDDEVMSETEIQSIKSNEHRNTRRRSHDSYSNIGQPSEHNTEDDQIMASSQLLGEARAGPLWPSETVVQPIPSDNHDTPLETSVARSIPEAPKLVDEGSPIDDEYSGESDASDESLTPVSARDDGAEPSEVADANDGDEDEKKDSGSEDGDMDPGNNDDATSQGSDASDHAPDSPSSVEWDVHESIGESEEEDELPAASSVQKRKATGTTPRHFPASPEKKKAKRVAGVSSVPFPKLSAPRFGIIQERLCGNPFQMLCAVLFLNKTNGRVARDTIMQVLEKWPTPEALSQADPKELLGMIEKLGLQNERTKKLIKLAEIFVDDPPRKARRHRTLHYPQPEDGKRIKDGKKTSPKQIVEEDSDEIDGFLEIGHLYGAGPYAWDSWRIFCRDVLRGVAEGYNGEGVEGYNIVGSKSQCTFEPEWKRVVPKDKELRACLRWMWLREGWDWDPLTGEKVPASVQKMRAASQGIAEWTEPVVVDPHGVEAPEKMSEQQSGPEALRPGVSQEVVVDTIEQPQQSVQDSTTEEVPAVARLTRSRAAAAITGAAASATKKPAAATQASTVQDIKQEPTSTPRPQRTTKAPESSLPTSTMPAPASRSYKKRKLQDADPDAESEHPVAKLARTGSTPQHSREKNGNNASSPALSPRSIRKLKAQYIAEYKASQSQKAIESSSSSSPLVRRKMLPPGAAAAAAAAEDMASLSPSSASGIRTATGRTRGDELADGPGVAAAAAVDAGTASAEASSDPISAASGEASGPGRVASSGGARKEMQDKPKAAVEMTPRRAGLRPRMR</sequence>
<feature type="region of interest" description="Disordered" evidence="3">
    <location>
        <begin position="131"/>
        <end position="521"/>
    </location>
</feature>
<dbReference type="RefSeq" id="XP_069201219.1">
    <property type="nucleotide sequence ID" value="XM_069343394.1"/>
</dbReference>
<feature type="compositionally biased region" description="Polar residues" evidence="3">
    <location>
        <begin position="1427"/>
        <end position="1456"/>
    </location>
</feature>
<feature type="region of interest" description="Disordered" evidence="3">
    <location>
        <begin position="1409"/>
        <end position="1656"/>
    </location>
</feature>
<dbReference type="EMBL" id="JBFMKM010000008">
    <property type="protein sequence ID" value="KAL1304945.1"/>
    <property type="molecule type" value="Genomic_DNA"/>
</dbReference>
<feature type="compositionally biased region" description="Polar residues" evidence="3">
    <location>
        <begin position="283"/>
        <end position="294"/>
    </location>
</feature>
<keyword evidence="6" id="KW-1185">Reference proteome</keyword>
<feature type="compositionally biased region" description="Low complexity" evidence="3">
    <location>
        <begin position="179"/>
        <end position="193"/>
    </location>
</feature>
<dbReference type="PANTHER" id="PTHR15074:SF0">
    <property type="entry name" value="METHYL-CPG-BINDING DOMAIN PROTEIN 4-LIKE PROTEIN"/>
    <property type="match status" value="1"/>
</dbReference>
<feature type="compositionally biased region" description="Polar residues" evidence="3">
    <location>
        <begin position="894"/>
        <end position="903"/>
    </location>
</feature>
<dbReference type="Proteomes" id="UP001562354">
    <property type="component" value="Unassembled WGS sequence"/>
</dbReference>
<comment type="caution">
    <text evidence="5">The sequence shown here is derived from an EMBL/GenBank/DDBJ whole genome shotgun (WGS) entry which is preliminary data.</text>
</comment>
<dbReference type="SUPFAM" id="SSF48150">
    <property type="entry name" value="DNA-glycosylase"/>
    <property type="match status" value="1"/>
</dbReference>
<dbReference type="InterPro" id="IPR003265">
    <property type="entry name" value="HhH-GPD_domain"/>
</dbReference>
<feature type="compositionally biased region" description="Low complexity" evidence="3">
    <location>
        <begin position="616"/>
        <end position="628"/>
    </location>
</feature>
<dbReference type="GeneID" id="95977556"/>
<dbReference type="Gene3D" id="1.10.340.30">
    <property type="entry name" value="Hypothetical protein, domain 2"/>
    <property type="match status" value="1"/>
</dbReference>
<name>A0ABR3PGT7_9PEZI</name>
<dbReference type="Pfam" id="PF00730">
    <property type="entry name" value="HhH-GPD"/>
    <property type="match status" value="1"/>
</dbReference>
<keyword evidence="2" id="KW-0539">Nucleus</keyword>
<organism evidence="5 6">
    <name type="scientific">Neodothiora populina</name>
    <dbReference type="NCBI Taxonomy" id="2781224"/>
    <lineage>
        <taxon>Eukaryota</taxon>
        <taxon>Fungi</taxon>
        <taxon>Dikarya</taxon>
        <taxon>Ascomycota</taxon>
        <taxon>Pezizomycotina</taxon>
        <taxon>Dothideomycetes</taxon>
        <taxon>Dothideomycetidae</taxon>
        <taxon>Dothideales</taxon>
        <taxon>Dothioraceae</taxon>
        <taxon>Neodothiora</taxon>
    </lineage>
</organism>
<dbReference type="InterPro" id="IPR011257">
    <property type="entry name" value="DNA_glycosylase"/>
</dbReference>
<gene>
    <name evidence="5" type="ORF">AAFC00_003856</name>
</gene>
<feature type="compositionally biased region" description="Acidic residues" evidence="3">
    <location>
        <begin position="964"/>
        <end position="978"/>
    </location>
</feature>
<feature type="compositionally biased region" description="Low complexity" evidence="3">
    <location>
        <begin position="1409"/>
        <end position="1426"/>
    </location>
</feature>
<feature type="domain" description="HhH-GPD" evidence="4">
    <location>
        <begin position="1130"/>
        <end position="1205"/>
    </location>
</feature>
<reference evidence="5 6" key="1">
    <citation type="submission" date="2024-07" db="EMBL/GenBank/DDBJ databases">
        <title>Draft sequence of the Neodothiora populina.</title>
        <authorList>
            <person name="Drown D.D."/>
            <person name="Schuette U.S."/>
            <person name="Buechlein A.B."/>
            <person name="Rusch D.R."/>
            <person name="Winton L.W."/>
            <person name="Adams G.A."/>
        </authorList>
    </citation>
    <scope>NUCLEOTIDE SEQUENCE [LARGE SCALE GENOMIC DNA]</scope>
    <source>
        <strain evidence="5 6">CPC 39397</strain>
    </source>
</reference>
<feature type="compositionally biased region" description="Low complexity" evidence="3">
    <location>
        <begin position="1525"/>
        <end position="1540"/>
    </location>
</feature>
<evidence type="ECO:0000256" key="2">
    <source>
        <dbReference type="ARBA" id="ARBA00023242"/>
    </source>
</evidence>
<proteinExistence type="predicted"/>
<feature type="compositionally biased region" description="Polar residues" evidence="3">
    <location>
        <begin position="407"/>
        <end position="419"/>
    </location>
</feature>
<feature type="compositionally biased region" description="Polar residues" evidence="3">
    <location>
        <begin position="159"/>
        <end position="169"/>
    </location>
</feature>
<evidence type="ECO:0000313" key="6">
    <source>
        <dbReference type="Proteomes" id="UP001562354"/>
    </source>
</evidence>
<evidence type="ECO:0000256" key="3">
    <source>
        <dbReference type="SAM" id="MobiDB-lite"/>
    </source>
</evidence>
<feature type="compositionally biased region" description="Basic and acidic residues" evidence="3">
    <location>
        <begin position="1630"/>
        <end position="1640"/>
    </location>
</feature>
<feature type="compositionally biased region" description="Basic and acidic residues" evidence="3">
    <location>
        <begin position="722"/>
        <end position="731"/>
    </location>
</feature>
<evidence type="ECO:0000256" key="1">
    <source>
        <dbReference type="ARBA" id="ARBA00004123"/>
    </source>
</evidence>
<feature type="compositionally biased region" description="Acidic residues" evidence="3">
    <location>
        <begin position="629"/>
        <end position="642"/>
    </location>
</feature>
<feature type="region of interest" description="Disordered" evidence="3">
    <location>
        <begin position="600"/>
        <end position="1092"/>
    </location>
</feature>
<protein>
    <recommendedName>
        <fullName evidence="4">HhH-GPD domain-containing protein</fullName>
    </recommendedName>
</protein>
<feature type="compositionally biased region" description="Low complexity" evidence="3">
    <location>
        <begin position="1587"/>
        <end position="1607"/>
    </location>
</feature>
<feature type="compositionally biased region" description="Basic and acidic residues" evidence="3">
    <location>
        <begin position="693"/>
        <end position="711"/>
    </location>
</feature>
<dbReference type="InterPro" id="IPR045138">
    <property type="entry name" value="MeCP2/MBD4"/>
</dbReference>
<evidence type="ECO:0000313" key="5">
    <source>
        <dbReference type="EMBL" id="KAL1304945.1"/>
    </source>
</evidence>
<evidence type="ECO:0000259" key="4">
    <source>
        <dbReference type="Pfam" id="PF00730"/>
    </source>
</evidence>
<feature type="compositionally biased region" description="Low complexity" evidence="3">
    <location>
        <begin position="767"/>
        <end position="778"/>
    </location>
</feature>
<feature type="compositionally biased region" description="Polar residues" evidence="3">
    <location>
        <begin position="197"/>
        <end position="208"/>
    </location>
</feature>
<comment type="subcellular location">
    <subcellularLocation>
        <location evidence="1">Nucleus</location>
    </subcellularLocation>
</comment>
<feature type="compositionally biased region" description="Polar residues" evidence="3">
    <location>
        <begin position="1565"/>
        <end position="1578"/>
    </location>
</feature>
<feature type="compositionally biased region" description="Basic residues" evidence="3">
    <location>
        <begin position="348"/>
        <end position="361"/>
    </location>
</feature>
<feature type="compositionally biased region" description="Acidic residues" evidence="3">
    <location>
        <begin position="498"/>
        <end position="508"/>
    </location>
</feature>